<accession>A0A2U2ACE8</accession>
<dbReference type="PANTHER" id="PTHR48100">
    <property type="entry name" value="BROAD-SPECIFICITY PHOSPHATASE YOR283W-RELATED"/>
    <property type="match status" value="1"/>
</dbReference>
<protein>
    <submittedName>
        <fullName evidence="4">Histidine phosphatase family protein</fullName>
    </submittedName>
</protein>
<keyword evidence="1" id="KW-0324">Glycolysis</keyword>
<dbReference type="InterPro" id="IPR001345">
    <property type="entry name" value="PG/BPGM_mutase_AS"/>
</dbReference>
<dbReference type="SUPFAM" id="SSF53254">
    <property type="entry name" value="Phosphoglycerate mutase-like"/>
    <property type="match status" value="1"/>
</dbReference>
<dbReference type="OrthoDB" id="9781415at2"/>
<dbReference type="InterPro" id="IPR050275">
    <property type="entry name" value="PGM_Phosphatase"/>
</dbReference>
<dbReference type="InterPro" id="IPR029033">
    <property type="entry name" value="His_PPase_superfam"/>
</dbReference>
<dbReference type="EMBL" id="QEWQ01000009">
    <property type="protein sequence ID" value="PWD80297.1"/>
    <property type="molecule type" value="Genomic_DNA"/>
</dbReference>
<dbReference type="CDD" id="cd07067">
    <property type="entry name" value="HP_PGM_like"/>
    <property type="match status" value="1"/>
</dbReference>
<dbReference type="RefSeq" id="WP_109190012.1">
    <property type="nucleotide sequence ID" value="NZ_BMYA01000007.1"/>
</dbReference>
<feature type="binding site" evidence="3">
    <location>
        <position position="72"/>
    </location>
    <ligand>
        <name>substrate</name>
    </ligand>
</feature>
<evidence type="ECO:0000313" key="4">
    <source>
        <dbReference type="EMBL" id="PWD80297.1"/>
    </source>
</evidence>
<dbReference type="InterPro" id="IPR013078">
    <property type="entry name" value="His_Pase_superF_clade-1"/>
</dbReference>
<dbReference type="PANTHER" id="PTHR48100:SF1">
    <property type="entry name" value="HISTIDINE PHOSPHATASE FAMILY PROTEIN-RELATED"/>
    <property type="match status" value="1"/>
</dbReference>
<dbReference type="AlphaFoldDB" id="A0A2U2ACE8"/>
<proteinExistence type="predicted"/>
<name>A0A2U2ACE8_9GAMM</name>
<keyword evidence="2" id="KW-0413">Isomerase</keyword>
<keyword evidence="5" id="KW-1185">Reference proteome</keyword>
<dbReference type="GO" id="GO:0005737">
    <property type="term" value="C:cytoplasm"/>
    <property type="evidence" value="ECO:0007669"/>
    <property type="project" value="TreeGrafter"/>
</dbReference>
<evidence type="ECO:0000313" key="5">
    <source>
        <dbReference type="Proteomes" id="UP000245020"/>
    </source>
</evidence>
<comment type="caution">
    <text evidence="4">The sequence shown here is derived from an EMBL/GenBank/DDBJ whole genome shotgun (WGS) entry which is preliminary data.</text>
</comment>
<gene>
    <name evidence="4" type="ORF">DC083_09745</name>
</gene>
<organism evidence="4 5">
    <name type="scientific">Ignatzschineria ureiclastica</name>
    <dbReference type="NCBI Taxonomy" id="472582"/>
    <lineage>
        <taxon>Bacteria</taxon>
        <taxon>Pseudomonadati</taxon>
        <taxon>Pseudomonadota</taxon>
        <taxon>Gammaproteobacteria</taxon>
        <taxon>Cardiobacteriales</taxon>
        <taxon>Ignatzschineriaceae</taxon>
        <taxon>Ignatzschineria</taxon>
    </lineage>
</organism>
<evidence type="ECO:0000256" key="3">
    <source>
        <dbReference type="PIRSR" id="PIRSR613078-2"/>
    </source>
</evidence>
<dbReference type="PROSITE" id="PS00175">
    <property type="entry name" value="PG_MUTASE"/>
    <property type="match status" value="1"/>
</dbReference>
<dbReference type="GO" id="GO:0016791">
    <property type="term" value="F:phosphatase activity"/>
    <property type="evidence" value="ECO:0007669"/>
    <property type="project" value="TreeGrafter"/>
</dbReference>
<feature type="binding site" evidence="3">
    <location>
        <begin position="22"/>
        <end position="29"/>
    </location>
    <ligand>
        <name>substrate</name>
    </ligand>
</feature>
<dbReference type="Proteomes" id="UP000245020">
    <property type="component" value="Unassembled WGS sequence"/>
</dbReference>
<reference evidence="5" key="1">
    <citation type="submission" date="2018-05" db="EMBL/GenBank/DDBJ databases">
        <title>Ignatzschineria dubaiensis sp. nov., isolated from necrotic foot tissues of dromedaries (Camelus dromedarius) and associated maggots in Dubai, United Arab Emirates.</title>
        <authorList>
            <person name="Tsang C.C."/>
            <person name="Tang J.Y.M."/>
            <person name="Fong J.Y.H."/>
            <person name="Kinne J."/>
            <person name="Lee H.H."/>
            <person name="Joseph M."/>
            <person name="Jose S."/>
            <person name="Schuster R.K."/>
            <person name="Tang Y."/>
            <person name="Sivakumar S."/>
            <person name="Chen J.H.K."/>
            <person name="Teng J.L.L."/>
            <person name="Lau S.K.P."/>
            <person name="Wernery U."/>
            <person name="Woo P.C.Y."/>
        </authorList>
    </citation>
    <scope>NUCLEOTIDE SEQUENCE [LARGE SCALE GENOMIC DNA]</scope>
    <source>
        <strain evidence="5">KCTC 22644</strain>
    </source>
</reference>
<dbReference type="SMART" id="SM00855">
    <property type="entry name" value="PGAM"/>
    <property type="match status" value="1"/>
</dbReference>
<evidence type="ECO:0000256" key="1">
    <source>
        <dbReference type="ARBA" id="ARBA00023152"/>
    </source>
</evidence>
<evidence type="ECO:0000256" key="2">
    <source>
        <dbReference type="ARBA" id="ARBA00023235"/>
    </source>
</evidence>
<dbReference type="Gene3D" id="3.40.50.1240">
    <property type="entry name" value="Phosphoglycerate mutase-like"/>
    <property type="match status" value="1"/>
</dbReference>
<sequence length="192" mass="21275">MTITESSITLPSLIRKSFVLIRHGETPLNAAGLIGGITDVPLTERGRVQALAQAESLVPYQFDAVLVSPLRRAQETARLLFPKRPMRIVAGLAERNWGVLEERPQSMQPPYEETPEGGEVWIDFCTRVIEALNTILAQYESPVIVAHSGVFRVIWQLAKGSPYGDRVGNVAPYWICAGSKKQGWVIRPLAEL</sequence>
<dbReference type="Pfam" id="PF00300">
    <property type="entry name" value="His_Phos_1"/>
    <property type="match status" value="1"/>
</dbReference>